<feature type="coiled-coil region" evidence="1">
    <location>
        <begin position="245"/>
        <end position="279"/>
    </location>
</feature>
<dbReference type="KEGG" id="lpan:LPMP_332310"/>
<feature type="region of interest" description="Disordered" evidence="2">
    <location>
        <begin position="376"/>
        <end position="397"/>
    </location>
</feature>
<dbReference type="RefSeq" id="XP_010702322.1">
    <property type="nucleotide sequence ID" value="XM_010704020.1"/>
</dbReference>
<dbReference type="VEuPathDB" id="TriTrypDB:LPMP_332310"/>
<reference evidence="3 4" key="1">
    <citation type="journal article" date="2015" name="Sci. Rep.">
        <title>The genome of Leishmania panamensis: insights into genomics of the L. (Viannia) subgenus.</title>
        <authorList>
            <person name="Llanes A."/>
            <person name="Restrepo C.M."/>
            <person name="Vecchio G.D."/>
            <person name="Anguizola F.J."/>
            <person name="Lleonart R."/>
        </authorList>
    </citation>
    <scope>NUCLEOTIDE SEQUENCE [LARGE SCALE GENOMIC DNA]</scope>
    <source>
        <strain evidence="3 4">MHOM/PA/94/PSC-1</strain>
    </source>
</reference>
<dbReference type="GeneID" id="22578384"/>
<evidence type="ECO:0000313" key="3">
    <source>
        <dbReference type="EMBL" id="AIO01522.1"/>
    </source>
</evidence>
<dbReference type="eggNOG" id="ENOG502SMKN">
    <property type="taxonomic scope" value="Eukaryota"/>
</dbReference>
<feature type="compositionally biased region" description="Basic and acidic residues" evidence="2">
    <location>
        <begin position="384"/>
        <end position="397"/>
    </location>
</feature>
<evidence type="ECO:0000256" key="1">
    <source>
        <dbReference type="SAM" id="Coils"/>
    </source>
</evidence>
<gene>
    <name evidence="3" type="ORF">LPMP_332310</name>
</gene>
<dbReference type="EMBL" id="CP009402">
    <property type="protein sequence ID" value="AIO01522.1"/>
    <property type="molecule type" value="Genomic_DNA"/>
</dbReference>
<sequence>MHTSCRNLDGATGRSRSNVIADALLSQWGRRSGTALTWPSHSLSVIEDKPASSLIAEAAVCASSDATDAGRYTVDTAADGRAPPLQPVPNVSAAPPSIEELLAEVDENHTDTSATASSLTEEKEREVLKCNHRHGADLLPPADSFTFVAYTSPEGTGLKGTSDAACSPASSTAEAALLEALLQEKLSEELSGDANGMLDEGIDELEEEAPRAADGDVITNSAYTLTQGEHHSPELWRVAPLEAALDDADSEVDAKRELCDDAAEEEESMESVLEEEAERMYHAALTSMANNNDTATQGGAKRGTFSDCTFFSKEAVDSVAEYLSIRNSASATVATSTFSPSEGSRTRGSMLAVEFDDNAVLEAEMESVGDVMATSGSGAAVAVKGEKVQQRDRQSER</sequence>
<keyword evidence="4" id="KW-1185">Reference proteome</keyword>
<organism evidence="3 4">
    <name type="scientific">Leishmania panamensis</name>
    <dbReference type="NCBI Taxonomy" id="5679"/>
    <lineage>
        <taxon>Eukaryota</taxon>
        <taxon>Discoba</taxon>
        <taxon>Euglenozoa</taxon>
        <taxon>Kinetoplastea</taxon>
        <taxon>Metakinetoplastina</taxon>
        <taxon>Trypanosomatida</taxon>
        <taxon>Trypanosomatidae</taxon>
        <taxon>Leishmaniinae</taxon>
        <taxon>Leishmania</taxon>
        <taxon>Leishmania guyanensis species complex</taxon>
    </lineage>
</organism>
<dbReference type="AlphaFoldDB" id="A0A088SI71"/>
<accession>A0A088SI71</accession>
<keyword evidence="1" id="KW-0175">Coiled coil</keyword>
<proteinExistence type="predicted"/>
<evidence type="ECO:0000256" key="2">
    <source>
        <dbReference type="SAM" id="MobiDB-lite"/>
    </source>
</evidence>
<evidence type="ECO:0000313" key="4">
    <source>
        <dbReference type="Proteomes" id="UP000063063"/>
    </source>
</evidence>
<protein>
    <submittedName>
        <fullName evidence="3">Uncharacterized protein</fullName>
    </submittedName>
</protein>
<dbReference type="OrthoDB" id="267883at2759"/>
<name>A0A088SI71_LEIPA</name>
<dbReference type="VEuPathDB" id="TriTrypDB:LPAL13_330030600"/>
<dbReference type="Proteomes" id="UP000063063">
    <property type="component" value="Chromosome 33"/>
</dbReference>